<accession>A0A643FB73</accession>
<dbReference type="RefSeq" id="WP_151124214.1">
    <property type="nucleotide sequence ID" value="NZ_CP088081.1"/>
</dbReference>
<feature type="transmembrane region" description="Helical" evidence="9">
    <location>
        <begin position="314"/>
        <end position="335"/>
    </location>
</feature>
<feature type="transmembrane region" description="Helical" evidence="9">
    <location>
        <begin position="54"/>
        <end position="74"/>
    </location>
</feature>
<proteinExistence type="inferred from homology"/>
<dbReference type="PANTHER" id="PTHR30574">
    <property type="entry name" value="INNER MEMBRANE PROTEIN YEDE"/>
    <property type="match status" value="1"/>
</dbReference>
<comment type="similarity">
    <text evidence="8">Belongs to the TsuA/YedE (TC 9.B.102) family.</text>
</comment>
<feature type="transmembrane region" description="Helical" evidence="9">
    <location>
        <begin position="341"/>
        <end position="360"/>
    </location>
</feature>
<dbReference type="Proteomes" id="UP000430120">
    <property type="component" value="Unassembled WGS sequence"/>
</dbReference>
<name>A0A643FB73_IDEDE</name>
<evidence type="ECO:0000313" key="10">
    <source>
        <dbReference type="EMBL" id="KAB0581802.1"/>
    </source>
</evidence>
<protein>
    <submittedName>
        <fullName evidence="10">YeeE/YedE family protein</fullName>
    </submittedName>
</protein>
<dbReference type="AlphaFoldDB" id="A0A643FB73"/>
<evidence type="ECO:0000256" key="5">
    <source>
        <dbReference type="ARBA" id="ARBA00022692"/>
    </source>
</evidence>
<keyword evidence="6 9" id="KW-1133">Transmembrane helix</keyword>
<gene>
    <name evidence="10" type="ORF">F7Q92_11150</name>
</gene>
<dbReference type="EMBL" id="VZPB01000023">
    <property type="protein sequence ID" value="KAB0581802.1"/>
    <property type="molecule type" value="Genomic_DNA"/>
</dbReference>
<sequence>MTDVDTAHLATRVLWAAFGLSLLFGFIAHRSRFCTMGAIADVVSMGHWERARMWALAVAVATLGFNGMVALGWVEARNAIYAMPRLLWLSALAGGGLFGFGMVLASGCGSRNLVRLGGGNLKSLVVLIVMAVTAFATLKGLTAVLRVATVERLFVDLPTGQDLPSLLAGGGLGSVPQLAVALGAAVAVLLGGWALWRPEGRSPAALLGGLGIGAVITGVWWVSGVLGFVPEDPQTLEPAFLATNSHRMEALSMASPLAYALDWLLFFSDSSKTLTLGIVSVAGVPLGAAASALLQRSFRWEGFGNVQDLALHLVGASLMGVGGVVAMGCTIGQGISGLSTLSLGSLLAVAGIVAGGLLGLRYQTWRIERMD</sequence>
<feature type="transmembrane region" description="Helical" evidence="9">
    <location>
        <begin position="175"/>
        <end position="196"/>
    </location>
</feature>
<evidence type="ECO:0000256" key="2">
    <source>
        <dbReference type="ARBA" id="ARBA00022448"/>
    </source>
</evidence>
<keyword evidence="2" id="KW-0813">Transport</keyword>
<dbReference type="Pfam" id="PF04143">
    <property type="entry name" value="Sulf_transp"/>
    <property type="match status" value="1"/>
</dbReference>
<feature type="transmembrane region" description="Helical" evidence="9">
    <location>
        <begin position="86"/>
        <end position="104"/>
    </location>
</feature>
<comment type="subcellular location">
    <subcellularLocation>
        <location evidence="1">Cell inner membrane</location>
        <topology evidence="1">Multi-pass membrane protein</topology>
    </subcellularLocation>
</comment>
<evidence type="ECO:0000256" key="6">
    <source>
        <dbReference type="ARBA" id="ARBA00022989"/>
    </source>
</evidence>
<evidence type="ECO:0000256" key="9">
    <source>
        <dbReference type="SAM" id="Phobius"/>
    </source>
</evidence>
<evidence type="ECO:0000313" key="11">
    <source>
        <dbReference type="Proteomes" id="UP000430120"/>
    </source>
</evidence>
<reference evidence="10 11" key="1">
    <citation type="submission" date="2019-09" db="EMBL/GenBank/DDBJ databases">
        <title>Draft genome sequences of 48 bacterial type strains from the CCUG.</title>
        <authorList>
            <person name="Tunovic T."/>
            <person name="Pineiro-Iglesias B."/>
            <person name="Unosson C."/>
            <person name="Inganas E."/>
            <person name="Ohlen M."/>
            <person name="Cardew S."/>
            <person name="Jensie-Markopoulos S."/>
            <person name="Salva-Serra F."/>
            <person name="Jaen-Luchoro D."/>
            <person name="Karlsson R."/>
            <person name="Svensson-Stadler L."/>
            <person name="Chun J."/>
            <person name="Moore E."/>
        </authorList>
    </citation>
    <scope>NUCLEOTIDE SEQUENCE [LARGE SCALE GENOMIC DNA]</scope>
    <source>
        <strain evidence="10 11">CCUG 30977</strain>
    </source>
</reference>
<comment type="caution">
    <text evidence="10">The sequence shown here is derived from an EMBL/GenBank/DDBJ whole genome shotgun (WGS) entry which is preliminary data.</text>
</comment>
<evidence type="ECO:0000256" key="3">
    <source>
        <dbReference type="ARBA" id="ARBA00022475"/>
    </source>
</evidence>
<keyword evidence="5 9" id="KW-0812">Transmembrane</keyword>
<feature type="transmembrane region" description="Helical" evidence="9">
    <location>
        <begin position="274"/>
        <end position="294"/>
    </location>
</feature>
<evidence type="ECO:0000256" key="4">
    <source>
        <dbReference type="ARBA" id="ARBA00022519"/>
    </source>
</evidence>
<feature type="transmembrane region" description="Helical" evidence="9">
    <location>
        <begin position="124"/>
        <end position="148"/>
    </location>
</feature>
<feature type="transmembrane region" description="Helical" evidence="9">
    <location>
        <begin position="203"/>
        <end position="223"/>
    </location>
</feature>
<evidence type="ECO:0000256" key="1">
    <source>
        <dbReference type="ARBA" id="ARBA00004429"/>
    </source>
</evidence>
<evidence type="ECO:0000256" key="7">
    <source>
        <dbReference type="ARBA" id="ARBA00023136"/>
    </source>
</evidence>
<keyword evidence="7 9" id="KW-0472">Membrane</keyword>
<dbReference type="OrthoDB" id="9794165at2"/>
<feature type="transmembrane region" description="Helical" evidence="9">
    <location>
        <begin position="12"/>
        <end position="29"/>
    </location>
</feature>
<evidence type="ECO:0000256" key="8">
    <source>
        <dbReference type="ARBA" id="ARBA00035655"/>
    </source>
</evidence>
<keyword evidence="4" id="KW-0997">Cell inner membrane</keyword>
<keyword evidence="11" id="KW-1185">Reference proteome</keyword>
<organism evidence="10 11">
    <name type="scientific">Ideonella dechloratans</name>
    <dbReference type="NCBI Taxonomy" id="36863"/>
    <lineage>
        <taxon>Bacteria</taxon>
        <taxon>Pseudomonadati</taxon>
        <taxon>Pseudomonadota</taxon>
        <taxon>Betaproteobacteria</taxon>
        <taxon>Burkholderiales</taxon>
        <taxon>Sphaerotilaceae</taxon>
        <taxon>Ideonella</taxon>
    </lineage>
</organism>
<dbReference type="InterPro" id="IPR007272">
    <property type="entry name" value="Sulf_transp_TsuA/YedE"/>
</dbReference>
<dbReference type="PANTHER" id="PTHR30574:SF1">
    <property type="entry name" value="SULPHUR TRANSPORT DOMAIN-CONTAINING PROTEIN"/>
    <property type="match status" value="1"/>
</dbReference>
<dbReference type="GO" id="GO:0005886">
    <property type="term" value="C:plasma membrane"/>
    <property type="evidence" value="ECO:0007669"/>
    <property type="project" value="UniProtKB-SubCell"/>
</dbReference>
<keyword evidence="3" id="KW-1003">Cell membrane</keyword>